<reference evidence="1 2" key="1">
    <citation type="submission" date="2020-07" db="EMBL/GenBank/DDBJ databases">
        <title>Taxonomic proposal: Crassvirales, a new order of highly abundant and diverse bacterial viruses.</title>
        <authorList>
            <person name="Shkoporov A.N."/>
            <person name="Stockdale S.R."/>
            <person name="Guerin E."/>
            <person name="Ross R.P."/>
            <person name="Hill C."/>
        </authorList>
    </citation>
    <scope>NUCLEOTIDE SEQUENCE [LARGE SCALE GENOMIC DNA]</scope>
</reference>
<evidence type="ECO:0000313" key="1">
    <source>
        <dbReference type="EMBL" id="QOR58955.1"/>
    </source>
</evidence>
<dbReference type="Proteomes" id="UP000594030">
    <property type="component" value="Segment"/>
</dbReference>
<accession>A0A7M1RWZ3</accession>
<sequence>MINNKTLQSIILEASKKLDIPDDIVEIAYREYWNWVKDTLENVPVNEEMTEEEFNKMQTSINVPSLGKFYATYSRAQFLNKKFKEYAEKAVQDKEGDTSVHEDVSNS</sequence>
<dbReference type="GeneID" id="65129447"/>
<dbReference type="KEGG" id="vg:65129447"/>
<dbReference type="EMBL" id="MT774385">
    <property type="protein sequence ID" value="QOR58955.1"/>
    <property type="molecule type" value="Genomic_DNA"/>
</dbReference>
<keyword evidence="2" id="KW-1185">Reference proteome</keyword>
<proteinExistence type="predicted"/>
<organism evidence="1 2">
    <name type="scientific">uncultured phage cr108_1</name>
    <dbReference type="NCBI Taxonomy" id="2772069"/>
    <lineage>
        <taxon>Viruses</taxon>
        <taxon>Duplodnaviria</taxon>
        <taxon>Heunggongvirae</taxon>
        <taxon>Uroviricota</taxon>
        <taxon>Caudoviricetes</taxon>
        <taxon>Crassvirales</taxon>
        <taxon>Steigviridae</taxon>
        <taxon>Asinivirinae</taxon>
        <taxon>Pipoluvirus</taxon>
        <taxon>Pipoluvirus rarus</taxon>
    </lineage>
</organism>
<evidence type="ECO:0000313" key="2">
    <source>
        <dbReference type="Proteomes" id="UP000594030"/>
    </source>
</evidence>
<name>A0A7M1RWZ3_9CAUD</name>
<protein>
    <submittedName>
        <fullName evidence="1">Uncharacterized protein</fullName>
    </submittedName>
</protein>
<dbReference type="RefSeq" id="YP_010111113.1">
    <property type="nucleotide sequence ID" value="NC_055878.1"/>
</dbReference>